<feature type="compositionally biased region" description="Basic and acidic residues" evidence="1">
    <location>
        <begin position="309"/>
        <end position="327"/>
    </location>
</feature>
<dbReference type="Proteomes" id="UP000612746">
    <property type="component" value="Unassembled WGS sequence"/>
</dbReference>
<dbReference type="Gene3D" id="3.40.50.10330">
    <property type="entry name" value="Probable inorganic polyphosphate/atp-NAD kinase, domain 1"/>
    <property type="match status" value="1"/>
</dbReference>
<comment type="caution">
    <text evidence="3">The sequence shown here is derived from an EMBL/GenBank/DDBJ whole genome shotgun (WGS) entry which is preliminary data.</text>
</comment>
<name>A0A8H7PM39_9FUNG</name>
<accession>A0A8H7PM39</accession>
<dbReference type="PROSITE" id="PS50146">
    <property type="entry name" value="DAGK"/>
    <property type="match status" value="1"/>
</dbReference>
<dbReference type="PANTHER" id="PTHR11255">
    <property type="entry name" value="DIACYLGLYCEROL KINASE"/>
    <property type="match status" value="1"/>
</dbReference>
<dbReference type="GO" id="GO:0004143">
    <property type="term" value="F:ATP-dependent diacylglycerol kinase activity"/>
    <property type="evidence" value="ECO:0007669"/>
    <property type="project" value="InterPro"/>
</dbReference>
<gene>
    <name evidence="3" type="ORF">INT44_007240</name>
</gene>
<protein>
    <recommendedName>
        <fullName evidence="2">DAGKc domain-containing protein</fullName>
    </recommendedName>
</protein>
<keyword evidence="4" id="KW-1185">Reference proteome</keyword>
<dbReference type="Pfam" id="PF00781">
    <property type="entry name" value="DAGK_cat"/>
    <property type="match status" value="1"/>
</dbReference>
<dbReference type="InterPro" id="IPR016064">
    <property type="entry name" value="NAD/diacylglycerol_kinase_sf"/>
</dbReference>
<feature type="region of interest" description="Disordered" evidence="1">
    <location>
        <begin position="442"/>
        <end position="463"/>
    </location>
</feature>
<evidence type="ECO:0000259" key="2">
    <source>
        <dbReference type="PROSITE" id="PS50146"/>
    </source>
</evidence>
<dbReference type="GO" id="GO:0007165">
    <property type="term" value="P:signal transduction"/>
    <property type="evidence" value="ECO:0007669"/>
    <property type="project" value="InterPro"/>
</dbReference>
<evidence type="ECO:0000256" key="1">
    <source>
        <dbReference type="SAM" id="MobiDB-lite"/>
    </source>
</evidence>
<feature type="region of interest" description="Disordered" evidence="1">
    <location>
        <begin position="502"/>
        <end position="523"/>
    </location>
</feature>
<feature type="domain" description="DAGKc" evidence="2">
    <location>
        <begin position="31"/>
        <end position="192"/>
    </location>
</feature>
<proteinExistence type="predicted"/>
<feature type="region of interest" description="Disordered" evidence="1">
    <location>
        <begin position="300"/>
        <end position="327"/>
    </location>
</feature>
<reference evidence="3" key="1">
    <citation type="submission" date="2020-12" db="EMBL/GenBank/DDBJ databases">
        <title>Metabolic potential, ecology and presence of endohyphal bacteria is reflected in genomic diversity of Mucoromycotina.</title>
        <authorList>
            <person name="Muszewska A."/>
            <person name="Okrasinska A."/>
            <person name="Steczkiewicz K."/>
            <person name="Drgas O."/>
            <person name="Orlowska M."/>
            <person name="Perlinska-Lenart U."/>
            <person name="Aleksandrzak-Piekarczyk T."/>
            <person name="Szatraj K."/>
            <person name="Zielenkiewicz U."/>
            <person name="Pilsyk S."/>
            <person name="Malc E."/>
            <person name="Mieczkowski P."/>
            <person name="Kruszewska J.S."/>
            <person name="Biernat P."/>
            <person name="Pawlowska J."/>
        </authorList>
    </citation>
    <scope>NUCLEOTIDE SEQUENCE</scope>
    <source>
        <strain evidence="3">WA0000051536</strain>
    </source>
</reference>
<dbReference type="EMBL" id="JAEPRA010000013">
    <property type="protein sequence ID" value="KAG2176577.1"/>
    <property type="molecule type" value="Genomic_DNA"/>
</dbReference>
<evidence type="ECO:0000313" key="3">
    <source>
        <dbReference type="EMBL" id="KAG2176577.1"/>
    </source>
</evidence>
<dbReference type="AlphaFoldDB" id="A0A8H7PM39"/>
<dbReference type="OrthoDB" id="242257at2759"/>
<dbReference type="PANTHER" id="PTHR11255:SF121">
    <property type="entry name" value="DIACYLGLYCEROL KINASE (ATP)"/>
    <property type="match status" value="1"/>
</dbReference>
<sequence>MHVSLPNPGRITTFLTADEEAQDIRKTEDEANAVHFFLFINPHSGDQQGAQILNLNLGLICFKSLPNVQVHVYSLVDDTECGNGLATAKTIMAHKEQLGLNPQIHICCAGGDGSLTGLLPKIEDRGMDVNNILFSLLPFGTGNDLARFLGTWSIDKKAAKDIMRSGHLRHLVYKQIRGRPVRLDVWNIHVTTFEGGSIRPVSQKRQVDEEDFPSEMVQKLLNNGAIGAQCYVGGDAERLRTDNRVANIASYTIQTIKWGLFKSFSSVTSMLDRIEQFGDVVAYVRQDKYRKRRFSISNGRSLSSVGDTKTLDDTDHHTNEHEDDPATKLRPVIINSDAIELVFQNIPSLWGRMLNLWNKAESGSAIDLGDADHHTSIAEGVDPSKWHKQESFDGEFELFILENKLSYVKKELAINRTDLARIGHFKQASIVFRNLNEGQNNPSIPKRMQSSFSLKGQSQPYRESRKDSVRIMMDGEFFIVHKPKAIDITFWKQINIMGPPDENVDCEADLSSEASEGEEAPSS</sequence>
<dbReference type="InterPro" id="IPR037607">
    <property type="entry name" value="DGK"/>
</dbReference>
<dbReference type="InterPro" id="IPR017438">
    <property type="entry name" value="ATP-NAD_kinase_N"/>
</dbReference>
<dbReference type="SMART" id="SM00046">
    <property type="entry name" value="DAGKc"/>
    <property type="match status" value="1"/>
</dbReference>
<feature type="compositionally biased region" description="Polar residues" evidence="1">
    <location>
        <begin position="442"/>
        <end position="461"/>
    </location>
</feature>
<dbReference type="SUPFAM" id="SSF111331">
    <property type="entry name" value="NAD kinase/diacylglycerol kinase-like"/>
    <property type="match status" value="1"/>
</dbReference>
<dbReference type="InterPro" id="IPR001206">
    <property type="entry name" value="Diacylglycerol_kinase_cat_dom"/>
</dbReference>
<dbReference type="GO" id="GO:0016020">
    <property type="term" value="C:membrane"/>
    <property type="evidence" value="ECO:0007669"/>
    <property type="project" value="TreeGrafter"/>
</dbReference>
<organism evidence="3 4">
    <name type="scientific">Umbelopsis vinacea</name>
    <dbReference type="NCBI Taxonomy" id="44442"/>
    <lineage>
        <taxon>Eukaryota</taxon>
        <taxon>Fungi</taxon>
        <taxon>Fungi incertae sedis</taxon>
        <taxon>Mucoromycota</taxon>
        <taxon>Mucoromycotina</taxon>
        <taxon>Umbelopsidomycetes</taxon>
        <taxon>Umbelopsidales</taxon>
        <taxon>Umbelopsidaceae</taxon>
        <taxon>Umbelopsis</taxon>
    </lineage>
</organism>
<evidence type="ECO:0000313" key="4">
    <source>
        <dbReference type="Proteomes" id="UP000612746"/>
    </source>
</evidence>